<comment type="caution">
    <text evidence="2">The sequence shown here is derived from an EMBL/GenBank/DDBJ whole genome shotgun (WGS) entry which is preliminary data.</text>
</comment>
<evidence type="ECO:0000256" key="1">
    <source>
        <dbReference type="SAM" id="MobiDB-lite"/>
    </source>
</evidence>
<evidence type="ECO:0000313" key="2">
    <source>
        <dbReference type="EMBL" id="GIY27385.1"/>
    </source>
</evidence>
<keyword evidence="3" id="KW-1185">Reference proteome</keyword>
<sequence>MNEREAGSRFVQRNAAQWSGKRGERGTTHFSPFSKDACNEMDNLIHHGGAITQVAALDLDGPNNMLCGY</sequence>
<protein>
    <submittedName>
        <fullName evidence="2">Uncharacterized protein</fullName>
    </submittedName>
</protein>
<dbReference type="Proteomes" id="UP001054945">
    <property type="component" value="Unassembled WGS sequence"/>
</dbReference>
<organism evidence="2 3">
    <name type="scientific">Caerostris extrusa</name>
    <name type="common">Bark spider</name>
    <name type="synonym">Caerostris bankana</name>
    <dbReference type="NCBI Taxonomy" id="172846"/>
    <lineage>
        <taxon>Eukaryota</taxon>
        <taxon>Metazoa</taxon>
        <taxon>Ecdysozoa</taxon>
        <taxon>Arthropoda</taxon>
        <taxon>Chelicerata</taxon>
        <taxon>Arachnida</taxon>
        <taxon>Araneae</taxon>
        <taxon>Araneomorphae</taxon>
        <taxon>Entelegynae</taxon>
        <taxon>Araneoidea</taxon>
        <taxon>Araneidae</taxon>
        <taxon>Caerostris</taxon>
    </lineage>
</organism>
<accession>A0AAV4S121</accession>
<feature type="region of interest" description="Disordered" evidence="1">
    <location>
        <begin position="1"/>
        <end position="30"/>
    </location>
</feature>
<dbReference type="AlphaFoldDB" id="A0AAV4S121"/>
<proteinExistence type="predicted"/>
<name>A0AAV4S121_CAEEX</name>
<dbReference type="EMBL" id="BPLR01008811">
    <property type="protein sequence ID" value="GIY27385.1"/>
    <property type="molecule type" value="Genomic_DNA"/>
</dbReference>
<gene>
    <name evidence="2" type="ORF">CEXT_406601</name>
</gene>
<evidence type="ECO:0000313" key="3">
    <source>
        <dbReference type="Proteomes" id="UP001054945"/>
    </source>
</evidence>
<reference evidence="2 3" key="1">
    <citation type="submission" date="2021-06" db="EMBL/GenBank/DDBJ databases">
        <title>Caerostris extrusa draft genome.</title>
        <authorList>
            <person name="Kono N."/>
            <person name="Arakawa K."/>
        </authorList>
    </citation>
    <scope>NUCLEOTIDE SEQUENCE [LARGE SCALE GENOMIC DNA]</scope>
</reference>